<evidence type="ECO:0000313" key="2">
    <source>
        <dbReference type="EMBL" id="TCM78660.1"/>
    </source>
</evidence>
<keyword evidence="3" id="KW-1185">Reference proteome</keyword>
<dbReference type="Gene3D" id="1.20.1290.10">
    <property type="entry name" value="AhpD-like"/>
    <property type="match status" value="1"/>
</dbReference>
<name>A0A4R1YMK3_9RHOB</name>
<reference evidence="2 3" key="1">
    <citation type="submission" date="2019-03" db="EMBL/GenBank/DDBJ databases">
        <title>Genomic Encyclopedia of Type Strains, Phase IV (KMG-IV): sequencing the most valuable type-strain genomes for metagenomic binning, comparative biology and taxonomic classification.</title>
        <authorList>
            <person name="Goeker M."/>
        </authorList>
    </citation>
    <scope>NUCLEOTIDE SEQUENCE [LARGE SCALE GENOMIC DNA]</scope>
    <source>
        <strain evidence="2 3">DSM 21153</strain>
    </source>
</reference>
<dbReference type="AlphaFoldDB" id="A0A4R1YMK3"/>
<evidence type="ECO:0000313" key="3">
    <source>
        <dbReference type="Proteomes" id="UP000295277"/>
    </source>
</evidence>
<protein>
    <submittedName>
        <fullName evidence="2">4-carboxymuconolactone decarboxylase</fullName>
    </submittedName>
</protein>
<comment type="caution">
    <text evidence="2">The sequence shown here is derived from an EMBL/GenBank/DDBJ whole genome shotgun (WGS) entry which is preliminary data.</text>
</comment>
<dbReference type="EMBL" id="SLVM01000025">
    <property type="protein sequence ID" value="TCM78660.1"/>
    <property type="molecule type" value="Genomic_DNA"/>
</dbReference>
<gene>
    <name evidence="2" type="ORF">EV216_12540</name>
</gene>
<proteinExistence type="predicted"/>
<dbReference type="OrthoDB" id="9801400at2"/>
<organism evidence="2 3">
    <name type="scientific">Rhodovulum steppense</name>
    <dbReference type="NCBI Taxonomy" id="540251"/>
    <lineage>
        <taxon>Bacteria</taxon>
        <taxon>Pseudomonadati</taxon>
        <taxon>Pseudomonadota</taxon>
        <taxon>Alphaproteobacteria</taxon>
        <taxon>Rhodobacterales</taxon>
        <taxon>Paracoccaceae</taxon>
        <taxon>Rhodovulum</taxon>
    </lineage>
</organism>
<dbReference type="GO" id="GO:0051920">
    <property type="term" value="F:peroxiredoxin activity"/>
    <property type="evidence" value="ECO:0007669"/>
    <property type="project" value="InterPro"/>
</dbReference>
<dbReference type="Pfam" id="PF02627">
    <property type="entry name" value="CMD"/>
    <property type="match status" value="1"/>
</dbReference>
<dbReference type="Proteomes" id="UP000295277">
    <property type="component" value="Unassembled WGS sequence"/>
</dbReference>
<feature type="domain" description="Carboxymuconolactone decarboxylase-like" evidence="1">
    <location>
        <begin position="39"/>
        <end position="124"/>
    </location>
</feature>
<dbReference type="InterPro" id="IPR029032">
    <property type="entry name" value="AhpD-like"/>
</dbReference>
<dbReference type="InterPro" id="IPR003779">
    <property type="entry name" value="CMD-like"/>
</dbReference>
<dbReference type="PANTHER" id="PTHR33570:SF2">
    <property type="entry name" value="CARBOXYMUCONOLACTONE DECARBOXYLASE-LIKE DOMAIN-CONTAINING PROTEIN"/>
    <property type="match status" value="1"/>
</dbReference>
<accession>A0A4R1YMK3</accession>
<dbReference type="PANTHER" id="PTHR33570">
    <property type="entry name" value="4-CARBOXYMUCONOLACTONE DECARBOXYLASE FAMILY PROTEIN"/>
    <property type="match status" value="1"/>
</dbReference>
<sequence length="138" mass="15460">MSGYAKLFEQMLEQSHKMARAFNPALESFQVHGFDKLIPTMPKDFIEMMWGNTFNREGLDAKTRLLVVLAGLTVLGAQADTQFKLTVRHALEAGATEREIAEVIYQMAMLGGIPAMTRALELAQTVFDERHRNEEDGG</sequence>
<dbReference type="RefSeq" id="WP_132696271.1">
    <property type="nucleotide sequence ID" value="NZ_SLVM01000025.1"/>
</dbReference>
<dbReference type="SUPFAM" id="SSF69118">
    <property type="entry name" value="AhpD-like"/>
    <property type="match status" value="1"/>
</dbReference>
<evidence type="ECO:0000259" key="1">
    <source>
        <dbReference type="Pfam" id="PF02627"/>
    </source>
</evidence>
<dbReference type="InterPro" id="IPR052512">
    <property type="entry name" value="4CMD/NDH-1_regulator"/>
</dbReference>